<accession>A0A0N7MRR0</accession>
<reference evidence="17 20" key="1">
    <citation type="submission" date="2015-11" db="EMBL/GenBank/DDBJ databases">
        <authorList>
            <person name="Varghese N."/>
        </authorList>
    </citation>
    <scope>NUCLEOTIDE SEQUENCE [LARGE SCALE GENOMIC DNA]</scope>
    <source>
        <strain evidence="17 20">JGI-8</strain>
    </source>
</reference>
<keyword evidence="12 16" id="KW-0630">Potassium</keyword>
<feature type="binding site" evidence="16">
    <location>
        <position position="100"/>
    </location>
    <ligand>
        <name>substrate</name>
    </ligand>
</feature>
<keyword evidence="13 16" id="KW-0173">Coenzyme A biosynthesis</keyword>
<dbReference type="EMBL" id="FAOP01000008">
    <property type="protein sequence ID" value="CUU08217.1"/>
    <property type="molecule type" value="Genomic_DNA"/>
</dbReference>
<evidence type="ECO:0000256" key="14">
    <source>
        <dbReference type="ARBA" id="ARBA00038036"/>
    </source>
</evidence>
<feature type="binding site" evidence="16">
    <location>
        <begin position="6"/>
        <end position="13"/>
    </location>
    <ligand>
        <name>ATP</name>
        <dbReference type="ChEBI" id="CHEBI:30616"/>
    </ligand>
</feature>
<evidence type="ECO:0000256" key="13">
    <source>
        <dbReference type="ARBA" id="ARBA00022993"/>
    </source>
</evidence>
<evidence type="ECO:0000256" key="4">
    <source>
        <dbReference type="ARBA" id="ARBA00005225"/>
    </source>
</evidence>
<evidence type="ECO:0000256" key="1">
    <source>
        <dbReference type="ARBA" id="ARBA00001206"/>
    </source>
</evidence>
<dbReference type="GO" id="GO:0046872">
    <property type="term" value="F:metal ion binding"/>
    <property type="evidence" value="ECO:0007669"/>
    <property type="project" value="UniProtKB-KW"/>
</dbReference>
<dbReference type="GO" id="GO:0005524">
    <property type="term" value="F:ATP binding"/>
    <property type="evidence" value="ECO:0007669"/>
    <property type="project" value="UniProtKB-UniRule"/>
</dbReference>
<dbReference type="UniPathway" id="UPA00241">
    <property type="reaction ID" value="UER00352"/>
</dbReference>
<evidence type="ECO:0000313" key="19">
    <source>
        <dbReference type="Proteomes" id="UP000182011"/>
    </source>
</evidence>
<accession>A0A0P1M0M5</accession>
<evidence type="ECO:0000313" key="17">
    <source>
        <dbReference type="EMBL" id="CUS77161.1"/>
    </source>
</evidence>
<dbReference type="GO" id="GO:0005737">
    <property type="term" value="C:cytoplasm"/>
    <property type="evidence" value="ECO:0007669"/>
    <property type="project" value="UniProtKB-SubCell"/>
</dbReference>
<accession>A0A0S4NBF9</accession>
<dbReference type="EC" id="2.7.1.33" evidence="6 16"/>
<comment type="catalytic activity">
    <reaction evidence="1 16">
        <text>(R)-pantothenate + ATP = (R)-4'-phosphopantothenate + ADP + H(+)</text>
        <dbReference type="Rhea" id="RHEA:16373"/>
        <dbReference type="ChEBI" id="CHEBI:10986"/>
        <dbReference type="ChEBI" id="CHEBI:15378"/>
        <dbReference type="ChEBI" id="CHEBI:29032"/>
        <dbReference type="ChEBI" id="CHEBI:30616"/>
        <dbReference type="ChEBI" id="CHEBI:456216"/>
        <dbReference type="EC" id="2.7.1.33"/>
    </reaction>
</comment>
<evidence type="ECO:0000256" key="7">
    <source>
        <dbReference type="ARBA" id="ARBA00022490"/>
    </source>
</evidence>
<organism evidence="18 19">
    <name type="scientific">Candidatus Kryptonium thompsonii</name>
    <dbReference type="NCBI Taxonomy" id="1633631"/>
    <lineage>
        <taxon>Bacteria</taxon>
        <taxon>Pseudomonadati</taxon>
        <taxon>Candidatus Kryptoniota</taxon>
        <taxon>Candidatus Kryptonium</taxon>
    </lineage>
</organism>
<dbReference type="NCBIfam" id="TIGR00671">
    <property type="entry name" value="baf"/>
    <property type="match status" value="1"/>
</dbReference>
<evidence type="ECO:0000256" key="15">
    <source>
        <dbReference type="ARBA" id="ARBA00040883"/>
    </source>
</evidence>
<dbReference type="InterPro" id="IPR004619">
    <property type="entry name" value="Type_III_PanK"/>
</dbReference>
<dbReference type="NCBIfam" id="NF009855">
    <property type="entry name" value="PRK13321.1"/>
    <property type="match status" value="1"/>
</dbReference>
<proteinExistence type="inferred from homology"/>
<keyword evidence="20" id="KW-1185">Reference proteome</keyword>
<keyword evidence="11 16" id="KW-0067">ATP-binding</keyword>
<evidence type="ECO:0000313" key="20">
    <source>
        <dbReference type="Proteomes" id="UP000182200"/>
    </source>
</evidence>
<dbReference type="CDD" id="cd24015">
    <property type="entry name" value="ASKHA_NBD_PanK-III"/>
    <property type="match status" value="1"/>
</dbReference>
<comment type="cofactor">
    <cofactor evidence="2">
        <name>K(+)</name>
        <dbReference type="ChEBI" id="CHEBI:29103"/>
    </cofactor>
</comment>
<evidence type="ECO:0000256" key="10">
    <source>
        <dbReference type="ARBA" id="ARBA00022777"/>
    </source>
</evidence>
<dbReference type="STRING" id="1633631.GCA_001442925_02031"/>
<dbReference type="Pfam" id="PF03309">
    <property type="entry name" value="Pan_kinase"/>
    <property type="match status" value="1"/>
</dbReference>
<dbReference type="OrthoDB" id="9804707at2"/>
<dbReference type="HAMAP" id="MF_01274">
    <property type="entry name" value="Pantothen_kinase_3"/>
    <property type="match status" value="1"/>
</dbReference>
<feature type="binding site" evidence="16">
    <location>
        <position position="184"/>
    </location>
    <ligand>
        <name>substrate</name>
    </ligand>
</feature>
<dbReference type="NCBIfam" id="NF009848">
    <property type="entry name" value="PRK13318.1-6"/>
    <property type="match status" value="1"/>
</dbReference>
<feature type="active site" description="Proton acceptor" evidence="16">
    <location>
        <position position="109"/>
    </location>
</feature>
<feature type="binding site" evidence="16">
    <location>
        <begin position="107"/>
        <end position="110"/>
    </location>
    <ligand>
        <name>substrate</name>
    </ligand>
</feature>
<keyword evidence="7 16" id="KW-0963">Cytoplasm</keyword>
<feature type="binding site" evidence="16">
    <location>
        <position position="132"/>
    </location>
    <ligand>
        <name>ATP</name>
        <dbReference type="ChEBI" id="CHEBI:30616"/>
    </ligand>
</feature>
<dbReference type="GO" id="GO:0015937">
    <property type="term" value="P:coenzyme A biosynthetic process"/>
    <property type="evidence" value="ECO:0007669"/>
    <property type="project" value="UniProtKB-UniRule"/>
</dbReference>
<feature type="binding site" evidence="16">
    <location>
        <position position="129"/>
    </location>
    <ligand>
        <name>K(+)</name>
        <dbReference type="ChEBI" id="CHEBI:29103"/>
    </ligand>
</feature>
<evidence type="ECO:0000256" key="11">
    <source>
        <dbReference type="ARBA" id="ARBA00022840"/>
    </source>
</evidence>
<sequence length="260" mass="28650">MFLAIDIGNTHTVFGIYKDGKLVHDWRVSSLITRTEDETWLLVKFFCEDTNVKPESIKGIGISSVVPNLTDVFVWMSQRHFKIDPVLISAELDLGIKILYDDPTTVGADRLCNAVAGYTKYGGPIIVVDFGTATTYDVVSEKGEYLGGVIAPGIETSAAELHRRAAKLPKIELHFPKDVIGRNTVSSMQSGIMYGAVDAMEGMIKRIKNVIGQHAKVIATGGLAKTIIKHTNSIDFYEPTLVLDGIYIIYNRVKNKVFTP</sequence>
<reference evidence="18 19" key="2">
    <citation type="submission" date="2015-11" db="EMBL/GenBank/DDBJ databases">
        <authorList>
            <person name="Zhang Y."/>
            <person name="Guo Z."/>
        </authorList>
    </citation>
    <scope>NUCLEOTIDE SEQUENCE [LARGE SCALE GENOMIC DNA]</scope>
    <source>
        <strain evidence="18">JGI-4</strain>
    </source>
</reference>
<accession>A0A0P1MLB5</accession>
<gene>
    <name evidence="16" type="primary">coaX</name>
    <name evidence="18" type="ORF">JGI4_02036</name>
    <name evidence="17" type="ORF">JGI8_00092</name>
</gene>
<keyword evidence="10 16" id="KW-0418">Kinase</keyword>
<evidence type="ECO:0000256" key="3">
    <source>
        <dbReference type="ARBA" id="ARBA00004496"/>
    </source>
</evidence>
<dbReference type="AlphaFoldDB" id="A0A0P1ME24"/>
<name>A0A0P1ME24_9BACT</name>
<keyword evidence="8 16" id="KW-0808">Transferase</keyword>
<accession>A0A0P1ME24</accession>
<evidence type="ECO:0000256" key="9">
    <source>
        <dbReference type="ARBA" id="ARBA00022741"/>
    </source>
</evidence>
<comment type="pathway">
    <text evidence="4 16">Cofactor biosynthesis; coenzyme A biosynthesis; CoA from (R)-pantothenate: step 1/5.</text>
</comment>
<comment type="cofactor">
    <cofactor evidence="16">
        <name>NH4(+)</name>
        <dbReference type="ChEBI" id="CHEBI:28938"/>
    </cofactor>
    <cofactor evidence="16">
        <name>K(+)</name>
        <dbReference type="ChEBI" id="CHEBI:29103"/>
    </cofactor>
    <text evidence="16">A monovalent cation. Ammonium or potassium.</text>
</comment>
<comment type="similarity">
    <text evidence="14 16">Belongs to the type III pantothenate kinase family.</text>
</comment>
<evidence type="ECO:0000256" key="5">
    <source>
        <dbReference type="ARBA" id="ARBA00011738"/>
    </source>
</evidence>
<dbReference type="RefSeq" id="WP_075426881.1">
    <property type="nucleotide sequence ID" value="NZ_CZVI01000001.1"/>
</dbReference>
<comment type="function">
    <text evidence="16">Catalyzes the phosphorylation of pantothenate (Pan), the first step in CoA biosynthesis.</text>
</comment>
<accession>A0A0P1L805</accession>
<dbReference type="Gene3D" id="3.30.420.40">
    <property type="match status" value="2"/>
</dbReference>
<dbReference type="InterPro" id="IPR043129">
    <property type="entry name" value="ATPase_NBD"/>
</dbReference>
<dbReference type="Proteomes" id="UP000182200">
    <property type="component" value="Unassembled WGS sequence"/>
</dbReference>
<dbReference type="SUPFAM" id="SSF53067">
    <property type="entry name" value="Actin-like ATPase domain"/>
    <property type="match status" value="2"/>
</dbReference>
<dbReference type="EMBL" id="CZVI01000001">
    <property type="protein sequence ID" value="CUS77161.1"/>
    <property type="molecule type" value="Genomic_DNA"/>
</dbReference>
<keyword evidence="9 16" id="KW-0547">Nucleotide-binding</keyword>
<comment type="subunit">
    <text evidence="5 16">Homodimer.</text>
</comment>
<dbReference type="PANTHER" id="PTHR34265">
    <property type="entry name" value="TYPE III PANTOTHENATE KINASE"/>
    <property type="match status" value="1"/>
</dbReference>
<evidence type="ECO:0000256" key="8">
    <source>
        <dbReference type="ARBA" id="ARBA00022679"/>
    </source>
</evidence>
<protein>
    <recommendedName>
        <fullName evidence="15 16">Type III pantothenate kinase</fullName>
        <ecNumber evidence="6 16">2.7.1.33</ecNumber>
    </recommendedName>
    <alternativeName>
        <fullName evidence="16">PanK-III</fullName>
    </alternativeName>
    <alternativeName>
        <fullName evidence="16">Pantothenic acid kinase</fullName>
    </alternativeName>
</protein>
<evidence type="ECO:0000256" key="16">
    <source>
        <dbReference type="HAMAP-Rule" id="MF_01274"/>
    </source>
</evidence>
<comment type="subcellular location">
    <subcellularLocation>
        <location evidence="3 16">Cytoplasm</location>
    </subcellularLocation>
</comment>
<evidence type="ECO:0000256" key="2">
    <source>
        <dbReference type="ARBA" id="ARBA00001958"/>
    </source>
</evidence>
<keyword evidence="16" id="KW-0479">Metal-binding</keyword>
<evidence type="ECO:0000256" key="12">
    <source>
        <dbReference type="ARBA" id="ARBA00022958"/>
    </source>
</evidence>
<evidence type="ECO:0000256" key="6">
    <source>
        <dbReference type="ARBA" id="ARBA00012102"/>
    </source>
</evidence>
<dbReference type="PANTHER" id="PTHR34265:SF1">
    <property type="entry name" value="TYPE III PANTOTHENATE KINASE"/>
    <property type="match status" value="1"/>
</dbReference>
<dbReference type="Proteomes" id="UP000182011">
    <property type="component" value="Unassembled WGS sequence"/>
</dbReference>
<dbReference type="GO" id="GO:0004594">
    <property type="term" value="F:pantothenate kinase activity"/>
    <property type="evidence" value="ECO:0007669"/>
    <property type="project" value="UniProtKB-UniRule"/>
</dbReference>
<evidence type="ECO:0000313" key="18">
    <source>
        <dbReference type="EMBL" id="CUU08217.1"/>
    </source>
</evidence>
<accession>A0A0P1MQ08</accession>